<dbReference type="Proteomes" id="UP000032487">
    <property type="component" value="Unassembled WGS sequence"/>
</dbReference>
<dbReference type="PATRIC" id="fig|316.101.peg.885"/>
<dbReference type="SUPFAM" id="SSF46785">
    <property type="entry name" value="Winged helix' DNA-binding domain"/>
    <property type="match status" value="1"/>
</dbReference>
<dbReference type="Gene3D" id="3.40.190.290">
    <property type="match status" value="1"/>
</dbReference>
<evidence type="ECO:0000313" key="7">
    <source>
        <dbReference type="Proteomes" id="UP000032487"/>
    </source>
</evidence>
<organism evidence="6 7">
    <name type="scientific">Stutzerimonas stutzeri</name>
    <name type="common">Pseudomonas stutzeri</name>
    <dbReference type="NCBI Taxonomy" id="316"/>
    <lineage>
        <taxon>Bacteria</taxon>
        <taxon>Pseudomonadati</taxon>
        <taxon>Pseudomonadota</taxon>
        <taxon>Gammaproteobacteria</taxon>
        <taxon>Pseudomonadales</taxon>
        <taxon>Pseudomonadaceae</taxon>
        <taxon>Stutzerimonas</taxon>
    </lineage>
</organism>
<feature type="domain" description="HTH lysR-type" evidence="5">
    <location>
        <begin position="1"/>
        <end position="59"/>
    </location>
</feature>
<evidence type="ECO:0000256" key="4">
    <source>
        <dbReference type="ARBA" id="ARBA00023163"/>
    </source>
</evidence>
<accession>A0A0D9AMV4</accession>
<dbReference type="InterPro" id="IPR058163">
    <property type="entry name" value="LysR-type_TF_proteobact-type"/>
</dbReference>
<dbReference type="InterPro" id="IPR000847">
    <property type="entry name" value="LysR_HTH_N"/>
</dbReference>
<evidence type="ECO:0000313" key="6">
    <source>
        <dbReference type="EMBL" id="KJH82323.1"/>
    </source>
</evidence>
<keyword evidence="4" id="KW-0804">Transcription</keyword>
<evidence type="ECO:0000256" key="3">
    <source>
        <dbReference type="ARBA" id="ARBA00023125"/>
    </source>
</evidence>
<evidence type="ECO:0000256" key="1">
    <source>
        <dbReference type="ARBA" id="ARBA00009437"/>
    </source>
</evidence>
<dbReference type="AlphaFoldDB" id="A0A0D9AMV4"/>
<dbReference type="Gene3D" id="1.10.10.10">
    <property type="entry name" value="Winged helix-like DNA-binding domain superfamily/Winged helix DNA-binding domain"/>
    <property type="match status" value="1"/>
</dbReference>
<comment type="similarity">
    <text evidence="1">Belongs to the LysR transcriptional regulatory family.</text>
</comment>
<dbReference type="InterPro" id="IPR036388">
    <property type="entry name" value="WH-like_DNA-bd_sf"/>
</dbReference>
<dbReference type="Pfam" id="PF00126">
    <property type="entry name" value="HTH_1"/>
    <property type="match status" value="1"/>
</dbReference>
<keyword evidence="2" id="KW-0805">Transcription regulation</keyword>
<dbReference type="InterPro" id="IPR036390">
    <property type="entry name" value="WH_DNA-bd_sf"/>
</dbReference>
<dbReference type="Pfam" id="PF03466">
    <property type="entry name" value="LysR_substrate"/>
    <property type="match status" value="1"/>
</dbReference>
<dbReference type="PROSITE" id="PS50931">
    <property type="entry name" value="HTH_LYSR"/>
    <property type="match status" value="1"/>
</dbReference>
<evidence type="ECO:0000256" key="2">
    <source>
        <dbReference type="ARBA" id="ARBA00023015"/>
    </source>
</evidence>
<dbReference type="OrthoDB" id="8678019at2"/>
<dbReference type="EMBL" id="JYHV01000015">
    <property type="protein sequence ID" value="KJH82323.1"/>
    <property type="molecule type" value="Genomic_DNA"/>
</dbReference>
<dbReference type="PRINTS" id="PR00039">
    <property type="entry name" value="HTHLYSR"/>
</dbReference>
<keyword evidence="3" id="KW-0238">DNA-binding</keyword>
<comment type="caution">
    <text evidence="6">The sequence shown here is derived from an EMBL/GenBank/DDBJ whole genome shotgun (WGS) entry which is preliminary data.</text>
</comment>
<protein>
    <submittedName>
        <fullName evidence="6">LysR family transcriptional regulator</fullName>
    </submittedName>
</protein>
<dbReference type="CDD" id="cd08422">
    <property type="entry name" value="PBP2_CrgA_like"/>
    <property type="match status" value="1"/>
</dbReference>
<dbReference type="GO" id="GO:0003700">
    <property type="term" value="F:DNA-binding transcription factor activity"/>
    <property type="evidence" value="ECO:0007669"/>
    <property type="project" value="InterPro"/>
</dbReference>
<name>A0A0D9AMV4_STUST</name>
<dbReference type="GO" id="GO:0003677">
    <property type="term" value="F:DNA binding"/>
    <property type="evidence" value="ECO:0007669"/>
    <property type="project" value="UniProtKB-KW"/>
</dbReference>
<proteinExistence type="inferred from homology"/>
<reference evidence="6 7" key="1">
    <citation type="submission" date="2015-02" db="EMBL/GenBank/DDBJ databases">
        <title>Draft genome sequence of Pseudomonas stutzeri NT0128 isolated from wheat (Triticum turgidum) rhizosphere.</title>
        <authorList>
            <person name="Tovi N."/>
            <person name="Frenk S."/>
            <person name="Hadar Y."/>
            <person name="Minz D."/>
        </authorList>
    </citation>
    <scope>NUCLEOTIDE SEQUENCE [LARGE SCALE GENOMIC DNA]</scope>
    <source>
        <strain evidence="6 7">NT0128</strain>
    </source>
</reference>
<dbReference type="FunFam" id="1.10.10.10:FF:000001">
    <property type="entry name" value="LysR family transcriptional regulator"/>
    <property type="match status" value="1"/>
</dbReference>
<dbReference type="RefSeq" id="WP_045161873.1">
    <property type="nucleotide sequence ID" value="NZ_JYHV01000015.1"/>
</dbReference>
<dbReference type="PANTHER" id="PTHR30537:SF80">
    <property type="entry name" value="TRANSCRIPTIONAL REGULATOR"/>
    <property type="match status" value="1"/>
</dbReference>
<gene>
    <name evidence="6" type="ORF">UF78_09285</name>
</gene>
<sequence>MNTLGAMHQFVRAVELGSLSAAARELGTTQPTVSKTVAALERHLGTRLLNRTTTHLVPTEAGKRFYERARRVLDEYNEAVAEVRGQTERPEGHLRVNVPVSLGVLRLNALMVEFMRRYPAIDVELSFNDRFVDLTEESIDVALRLGGDLPLDAVARRVATSPRYLVVAPELLETAADIQRPEDILALPYLRFAWLAAGETLELTHENGATARITPQSRYTANSSLAIRESLLLGAGVGFAPAWLVGDLIESGALVRMLPQWRGQIHEAFLIYPQRRYQPLRARLLLEFLEQRVPLLPGFERV</sequence>
<dbReference type="InterPro" id="IPR005119">
    <property type="entry name" value="LysR_subst-bd"/>
</dbReference>
<dbReference type="PANTHER" id="PTHR30537">
    <property type="entry name" value="HTH-TYPE TRANSCRIPTIONAL REGULATOR"/>
    <property type="match status" value="1"/>
</dbReference>
<dbReference type="SUPFAM" id="SSF53850">
    <property type="entry name" value="Periplasmic binding protein-like II"/>
    <property type="match status" value="1"/>
</dbReference>
<evidence type="ECO:0000259" key="5">
    <source>
        <dbReference type="PROSITE" id="PS50931"/>
    </source>
</evidence>